<name>A0ACB7X7G0_9ERIC</name>
<comment type="caution">
    <text evidence="1">The sequence shown here is derived from an EMBL/GenBank/DDBJ whole genome shotgun (WGS) entry which is preliminary data.</text>
</comment>
<accession>A0ACB7X7G0</accession>
<dbReference type="EMBL" id="CM037156">
    <property type="protein sequence ID" value="KAH7836476.1"/>
    <property type="molecule type" value="Genomic_DNA"/>
</dbReference>
<evidence type="ECO:0000313" key="1">
    <source>
        <dbReference type="EMBL" id="KAH7836476.1"/>
    </source>
</evidence>
<evidence type="ECO:0000313" key="2">
    <source>
        <dbReference type="Proteomes" id="UP000828048"/>
    </source>
</evidence>
<proteinExistence type="predicted"/>
<sequence>MVDRFLLLRPITSDKLRLVGLTSMLISSEIEERKALTIPSLLAMTGNNYSRKELPEMEIDILHFFNFVLECLSYYLSELSLLDCSYLEYLPSQEAASAIFLAMCNADCEMRPWSLETETFSGYRPSELKDCVLHLHRLHGIVSKEDGYLQRKYKNREV</sequence>
<keyword evidence="2" id="KW-1185">Reference proteome</keyword>
<organism evidence="1 2">
    <name type="scientific">Vaccinium darrowii</name>
    <dbReference type="NCBI Taxonomy" id="229202"/>
    <lineage>
        <taxon>Eukaryota</taxon>
        <taxon>Viridiplantae</taxon>
        <taxon>Streptophyta</taxon>
        <taxon>Embryophyta</taxon>
        <taxon>Tracheophyta</taxon>
        <taxon>Spermatophyta</taxon>
        <taxon>Magnoliopsida</taxon>
        <taxon>eudicotyledons</taxon>
        <taxon>Gunneridae</taxon>
        <taxon>Pentapetalae</taxon>
        <taxon>asterids</taxon>
        <taxon>Ericales</taxon>
        <taxon>Ericaceae</taxon>
        <taxon>Vaccinioideae</taxon>
        <taxon>Vaccinieae</taxon>
        <taxon>Vaccinium</taxon>
    </lineage>
</organism>
<protein>
    <submittedName>
        <fullName evidence="1">Uncharacterized protein</fullName>
    </submittedName>
</protein>
<dbReference type="Proteomes" id="UP000828048">
    <property type="component" value="Chromosome 6"/>
</dbReference>
<gene>
    <name evidence="1" type="ORF">Vadar_001782</name>
</gene>
<reference evidence="1 2" key="1">
    <citation type="journal article" date="2021" name="Hortic Res">
        <title>High-quality reference genome and annotation aids understanding of berry development for evergreen blueberry (Vaccinium darrowii).</title>
        <authorList>
            <person name="Yu J."/>
            <person name="Hulse-Kemp A.M."/>
            <person name="Babiker E."/>
            <person name="Staton M."/>
        </authorList>
    </citation>
    <scope>NUCLEOTIDE SEQUENCE [LARGE SCALE GENOMIC DNA]</scope>
    <source>
        <strain evidence="2">cv. NJ 8807/NJ 8810</strain>
        <tissue evidence="1">Young leaf</tissue>
    </source>
</reference>